<dbReference type="WBParaSite" id="JU765_v2.g14530.t1">
    <property type="protein sequence ID" value="JU765_v2.g14530.t1"/>
    <property type="gene ID" value="JU765_v2.g14530"/>
</dbReference>
<dbReference type="Proteomes" id="UP000887576">
    <property type="component" value="Unplaced"/>
</dbReference>
<organism evidence="1 2">
    <name type="scientific">Panagrolaimus sp. JU765</name>
    <dbReference type="NCBI Taxonomy" id="591449"/>
    <lineage>
        <taxon>Eukaryota</taxon>
        <taxon>Metazoa</taxon>
        <taxon>Ecdysozoa</taxon>
        <taxon>Nematoda</taxon>
        <taxon>Chromadorea</taxon>
        <taxon>Rhabditida</taxon>
        <taxon>Tylenchina</taxon>
        <taxon>Panagrolaimomorpha</taxon>
        <taxon>Panagrolaimoidea</taxon>
        <taxon>Panagrolaimidae</taxon>
        <taxon>Panagrolaimus</taxon>
    </lineage>
</organism>
<accession>A0AC34QAI0</accession>
<sequence length="198" mass="22674">LRKTRFFYMEELHSLELQPLQDAPRHALKKTIKYFGKKYDTPVYKVDFVKAHHASQFYSASMQDDSPIKFKHIIADCKFEVPILWEMLKCAVGRSRHTAAGLMVALLDDVQRLSEEKLRFVSSKRDELRREIIELLGEDGLLIFPAWPTVAPFHNQSLFTPFNFAYTGLFNSLRLPVVVCPLGFNSEGVPTAVQIVAS</sequence>
<evidence type="ECO:0000313" key="1">
    <source>
        <dbReference type="Proteomes" id="UP000887576"/>
    </source>
</evidence>
<evidence type="ECO:0000313" key="2">
    <source>
        <dbReference type="WBParaSite" id="JU765_v2.g14530.t1"/>
    </source>
</evidence>
<name>A0AC34QAI0_9BILA</name>
<reference evidence="2" key="1">
    <citation type="submission" date="2022-11" db="UniProtKB">
        <authorList>
            <consortium name="WormBaseParasite"/>
        </authorList>
    </citation>
    <scope>IDENTIFICATION</scope>
</reference>
<protein>
    <submittedName>
        <fullName evidence="2">Amidase domain-containing protein</fullName>
    </submittedName>
</protein>
<proteinExistence type="predicted"/>